<dbReference type="InterPro" id="IPR011009">
    <property type="entry name" value="Kinase-like_dom_sf"/>
</dbReference>
<sequence length="360" mass="41483">MKMIVKIAPTDETVRKSGLTDYLFHNEHIMYTEVLPRLVSLQKAAGVPEEEHLRYAKCYGSLNEAPNEVIILEDLKESGHIMLDKYEPLQHDAILNGTKSFAIFHSLSHVLKNKEPETFNELGSKLRHAWDLMCSSPEYIKSFAGLDDAVQSIVEDETHKKVVKNRISNMFKITAKLAKEENTKYSVIQHGDSWTNNILFKHVDSRVGPAVMIDYQASRKNNPMMDLLYFIFLCTDYETRSKHFYNWLDYYHSEFDKSLSYFGLRANDIYPRDQLDADVKKYGELVFSIALMASNLTERDVNETKELINNMEHSGIGELMATMGSTRMTGETLKRAKNRIEGLIATYTDFGMLDHFENFD</sequence>
<feature type="domain" description="CHK kinase-like" evidence="1">
    <location>
        <begin position="70"/>
        <end position="261"/>
    </location>
</feature>
<evidence type="ECO:0000313" key="3">
    <source>
        <dbReference type="RefSeq" id="XP_022823370.1"/>
    </source>
</evidence>
<dbReference type="SMART" id="SM00587">
    <property type="entry name" value="CHK"/>
    <property type="match status" value="1"/>
</dbReference>
<dbReference type="AlphaFoldDB" id="A0A9J7IU53"/>
<evidence type="ECO:0000313" key="2">
    <source>
        <dbReference type="Proteomes" id="UP000301870"/>
    </source>
</evidence>
<reference evidence="3" key="1">
    <citation type="submission" date="2025-08" db="UniProtKB">
        <authorList>
            <consortium name="RefSeq"/>
        </authorList>
    </citation>
    <scope>IDENTIFICATION</scope>
    <source>
        <strain evidence="3">Ishihara</strain>
        <tissue evidence="3">Whole body</tissue>
    </source>
</reference>
<dbReference type="OrthoDB" id="8250698at2759"/>
<dbReference type="InterPro" id="IPR015897">
    <property type="entry name" value="CHK_kinase-like"/>
</dbReference>
<name>A0A9J7IU53_SPOLT</name>
<dbReference type="Proteomes" id="UP000301870">
    <property type="component" value="Chromosome 18"/>
</dbReference>
<dbReference type="Pfam" id="PF02958">
    <property type="entry name" value="EcKL"/>
    <property type="match status" value="1"/>
</dbReference>
<organism evidence="2 3">
    <name type="scientific">Spodoptera litura</name>
    <name type="common">Asian cotton leafworm</name>
    <dbReference type="NCBI Taxonomy" id="69820"/>
    <lineage>
        <taxon>Eukaryota</taxon>
        <taxon>Metazoa</taxon>
        <taxon>Ecdysozoa</taxon>
        <taxon>Arthropoda</taxon>
        <taxon>Hexapoda</taxon>
        <taxon>Insecta</taxon>
        <taxon>Pterygota</taxon>
        <taxon>Neoptera</taxon>
        <taxon>Endopterygota</taxon>
        <taxon>Lepidoptera</taxon>
        <taxon>Glossata</taxon>
        <taxon>Ditrysia</taxon>
        <taxon>Noctuoidea</taxon>
        <taxon>Noctuidae</taxon>
        <taxon>Amphipyrinae</taxon>
        <taxon>Spodoptera</taxon>
    </lineage>
</organism>
<evidence type="ECO:0000259" key="1">
    <source>
        <dbReference type="SMART" id="SM00587"/>
    </source>
</evidence>
<dbReference type="PANTHER" id="PTHR11012">
    <property type="entry name" value="PROTEIN KINASE-LIKE DOMAIN-CONTAINING"/>
    <property type="match status" value="1"/>
</dbReference>
<dbReference type="InterPro" id="IPR004119">
    <property type="entry name" value="EcKL"/>
</dbReference>
<dbReference type="GeneID" id="111354263"/>
<dbReference type="SUPFAM" id="SSF56112">
    <property type="entry name" value="Protein kinase-like (PK-like)"/>
    <property type="match status" value="1"/>
</dbReference>
<protein>
    <submittedName>
        <fullName evidence="3">Uncharacterized protein LOC111354263</fullName>
    </submittedName>
</protein>
<keyword evidence="2" id="KW-1185">Reference proteome</keyword>
<proteinExistence type="predicted"/>
<dbReference type="PANTHER" id="PTHR11012:SF8">
    <property type="entry name" value="JUVENILE HORMONE-INDUCIBLE PROTEIN 26"/>
    <property type="match status" value="1"/>
</dbReference>
<gene>
    <name evidence="3" type="primary">LOC111354263</name>
</gene>
<dbReference type="Gene3D" id="3.90.1200.10">
    <property type="match status" value="1"/>
</dbReference>
<dbReference type="RefSeq" id="XP_022823370.1">
    <property type="nucleotide sequence ID" value="XM_022967602.1"/>
</dbReference>
<accession>A0A9J7IU53</accession>
<dbReference type="KEGG" id="sliu:111354263"/>